<comment type="caution">
    <text evidence="4">The sequence shown here is derived from an EMBL/GenBank/DDBJ whole genome shotgun (WGS) entry which is preliminary data.</text>
</comment>
<evidence type="ECO:0000313" key="5">
    <source>
        <dbReference type="Proteomes" id="UP000788153"/>
    </source>
</evidence>
<proteinExistence type="predicted"/>
<accession>A0ABX0U1R7</accession>
<dbReference type="PANTHER" id="PTHR35333">
    <property type="entry name" value="BETA-LACTAMASE"/>
    <property type="match status" value="1"/>
</dbReference>
<gene>
    <name evidence="4" type="ORF">FHT01_000210</name>
</gene>
<dbReference type="InterPro" id="IPR012338">
    <property type="entry name" value="Beta-lactam/transpept-like"/>
</dbReference>
<evidence type="ECO:0000256" key="2">
    <source>
        <dbReference type="SAM" id="SignalP"/>
    </source>
</evidence>
<dbReference type="InterPro" id="IPR045155">
    <property type="entry name" value="Beta-lactam_cat"/>
</dbReference>
<protein>
    <recommendedName>
        <fullName evidence="3">Beta-lactamase class A catalytic domain-containing protein</fullName>
    </recommendedName>
</protein>
<sequence>MRERAMVMAVLAIGCSPLAVRAEPAPAPIRPSQYTPLDTRIADIAAYLGGKGDYATLFADSFRAQIPQPQFDAIAIQLRDGMGAVTRPETVTKTGPWQATVRLGYERGVATLIVVVDPAAPHRVSGLRVTGTEPRGDSIAVLDAEFAKLPGKAGFGIYALTDGPPRAIQAQDGDAAAPIGSAFKLWILAEAARQVQAGERAWSDVVPLGAPSLPSGMTQAWPAGSPMTLHSLATLMIAISDNTATDTLLMALGRDKVGAMAQRLAPDGATATLPILTTREAFQLKTAAQADLAKRWTELSPAERRTALADRAKAFETTPLDAGMFGSAPTAPQVEWFASPADMARTLDWLRREGGEQALAILAVNPATPSIGDVAYVGSKGGSEPGVIAMNWLLRTSDGRWLAVAGNWHDPAAAIDEARFQMLMQRALRLAIAKP</sequence>
<feature type="domain" description="Beta-lactamase class A catalytic" evidence="3">
    <location>
        <begin position="172"/>
        <end position="364"/>
    </location>
</feature>
<dbReference type="InterPro" id="IPR000871">
    <property type="entry name" value="Beta-lactam_class-A"/>
</dbReference>
<reference evidence="4 5" key="1">
    <citation type="submission" date="2020-03" db="EMBL/GenBank/DDBJ databases">
        <title>Genomic Encyclopedia of Type Strains, Phase IV (KMG-IV): sequencing the most valuable type-strain genomes for metagenomic binning, comparative biology and taxonomic classification.</title>
        <authorList>
            <person name="Goeker M."/>
        </authorList>
    </citation>
    <scope>NUCLEOTIDE SEQUENCE [LARGE SCALE GENOMIC DNA]</scope>
    <source>
        <strain evidence="4 5">DSM 22753</strain>
    </source>
</reference>
<comment type="catalytic activity">
    <reaction evidence="1">
        <text>a beta-lactam + H2O = a substituted beta-amino acid</text>
        <dbReference type="Rhea" id="RHEA:20401"/>
        <dbReference type="ChEBI" id="CHEBI:15377"/>
        <dbReference type="ChEBI" id="CHEBI:35627"/>
        <dbReference type="ChEBI" id="CHEBI:140347"/>
        <dbReference type="EC" id="3.5.2.6"/>
    </reaction>
</comment>
<dbReference type="Gene3D" id="3.40.710.10">
    <property type="entry name" value="DD-peptidase/beta-lactamase superfamily"/>
    <property type="match status" value="1"/>
</dbReference>
<dbReference type="RefSeq" id="WP_140047891.1">
    <property type="nucleotide sequence ID" value="NZ_BAAAEV010000001.1"/>
</dbReference>
<dbReference type="Pfam" id="PF13354">
    <property type="entry name" value="Beta-lactamase2"/>
    <property type="match status" value="1"/>
</dbReference>
<dbReference type="PANTHER" id="PTHR35333:SF5">
    <property type="entry name" value="CONSERVED LIPOPROTEIN LPQF-RELATED"/>
    <property type="match status" value="1"/>
</dbReference>
<name>A0ABX0U1R7_9SPHN</name>
<evidence type="ECO:0000313" key="4">
    <source>
        <dbReference type="EMBL" id="NIJ22668.1"/>
    </source>
</evidence>
<keyword evidence="2" id="KW-0732">Signal</keyword>
<dbReference type="Proteomes" id="UP000788153">
    <property type="component" value="Unassembled WGS sequence"/>
</dbReference>
<feature type="signal peptide" evidence="2">
    <location>
        <begin position="1"/>
        <end position="21"/>
    </location>
</feature>
<evidence type="ECO:0000259" key="3">
    <source>
        <dbReference type="Pfam" id="PF13354"/>
    </source>
</evidence>
<dbReference type="PROSITE" id="PS51257">
    <property type="entry name" value="PROKAR_LIPOPROTEIN"/>
    <property type="match status" value="1"/>
</dbReference>
<keyword evidence="5" id="KW-1185">Reference proteome</keyword>
<dbReference type="SUPFAM" id="SSF56601">
    <property type="entry name" value="beta-lactamase/transpeptidase-like"/>
    <property type="match status" value="1"/>
</dbReference>
<evidence type="ECO:0000256" key="1">
    <source>
        <dbReference type="ARBA" id="ARBA00001526"/>
    </source>
</evidence>
<feature type="chain" id="PRO_5046442845" description="Beta-lactamase class A catalytic domain-containing protein" evidence="2">
    <location>
        <begin position="22"/>
        <end position="435"/>
    </location>
</feature>
<dbReference type="EMBL" id="JAASQP010000001">
    <property type="protein sequence ID" value="NIJ22668.1"/>
    <property type="molecule type" value="Genomic_DNA"/>
</dbReference>
<organism evidence="4 5">
    <name type="scientific">Sphingomonas japonica</name>
    <dbReference type="NCBI Taxonomy" id="511662"/>
    <lineage>
        <taxon>Bacteria</taxon>
        <taxon>Pseudomonadati</taxon>
        <taxon>Pseudomonadota</taxon>
        <taxon>Alphaproteobacteria</taxon>
        <taxon>Sphingomonadales</taxon>
        <taxon>Sphingomonadaceae</taxon>
        <taxon>Sphingomonas</taxon>
    </lineage>
</organism>